<dbReference type="GO" id="GO:0016740">
    <property type="term" value="F:transferase activity"/>
    <property type="evidence" value="ECO:0007669"/>
    <property type="project" value="UniProtKB-KW"/>
</dbReference>
<dbReference type="Proteomes" id="UP000077349">
    <property type="component" value="Unassembled WGS sequence"/>
</dbReference>
<dbReference type="AlphaFoldDB" id="A0A177G759"/>
<dbReference type="EMBL" id="LVHD01000104">
    <property type="protein sequence ID" value="OAG75185.1"/>
    <property type="molecule type" value="Genomic_DNA"/>
</dbReference>
<evidence type="ECO:0000313" key="1">
    <source>
        <dbReference type="EMBL" id="OAG75185.1"/>
    </source>
</evidence>
<proteinExistence type="predicted"/>
<protein>
    <submittedName>
        <fullName evidence="1">Glycosyl transferase</fullName>
    </submittedName>
</protein>
<dbReference type="PATRIC" id="fig|178901.16.peg.3916"/>
<evidence type="ECO:0000313" key="2">
    <source>
        <dbReference type="Proteomes" id="UP000077349"/>
    </source>
</evidence>
<accession>A0A177G759</accession>
<gene>
    <name evidence="1" type="ORF">Amal_03644</name>
</gene>
<sequence>MGGKVHLEGPEDAARRMLGNEACAVALVDVQKSEAFLATLGPARSRVRTYGSVTGVNYSNGHHLTISLYGLKP</sequence>
<comment type="caution">
    <text evidence="1">The sequence shown here is derived from an EMBL/GenBank/DDBJ whole genome shotgun (WGS) entry which is preliminary data.</text>
</comment>
<reference evidence="1 2" key="1">
    <citation type="submission" date="2016-03" db="EMBL/GenBank/DDBJ databases">
        <title>Draft genome sequence of Acetobacter malorum CECT 7742, a strain isolated from strawberry vinegar.</title>
        <authorList>
            <person name="Sainz F."/>
            <person name="Mas A."/>
            <person name="Torija M.J."/>
        </authorList>
    </citation>
    <scope>NUCLEOTIDE SEQUENCE [LARGE SCALE GENOMIC DNA]</scope>
    <source>
        <strain evidence="1 2">CECT 7742</strain>
    </source>
</reference>
<name>A0A177G759_9PROT</name>
<organism evidence="1 2">
    <name type="scientific">Acetobacter malorum</name>
    <dbReference type="NCBI Taxonomy" id="178901"/>
    <lineage>
        <taxon>Bacteria</taxon>
        <taxon>Pseudomonadati</taxon>
        <taxon>Pseudomonadota</taxon>
        <taxon>Alphaproteobacteria</taxon>
        <taxon>Acetobacterales</taxon>
        <taxon>Acetobacteraceae</taxon>
        <taxon>Acetobacter</taxon>
    </lineage>
</organism>
<keyword evidence="1" id="KW-0808">Transferase</keyword>